<dbReference type="Proteomes" id="UP000321393">
    <property type="component" value="Unassembled WGS sequence"/>
</dbReference>
<evidence type="ECO:0000313" key="2">
    <source>
        <dbReference type="EMBL" id="KAA0061125.1"/>
    </source>
</evidence>
<dbReference type="AlphaFoldDB" id="A0A5A7V5M8"/>
<dbReference type="EMBL" id="SSTE01005078">
    <property type="protein sequence ID" value="KAA0061125.1"/>
    <property type="molecule type" value="Genomic_DNA"/>
</dbReference>
<accession>A0A5A7V5M8</accession>
<feature type="compositionally biased region" description="Low complexity" evidence="1">
    <location>
        <begin position="71"/>
        <end position="88"/>
    </location>
</feature>
<organism evidence="2 3">
    <name type="scientific">Cucumis melo var. makuwa</name>
    <name type="common">Oriental melon</name>
    <dbReference type="NCBI Taxonomy" id="1194695"/>
    <lineage>
        <taxon>Eukaryota</taxon>
        <taxon>Viridiplantae</taxon>
        <taxon>Streptophyta</taxon>
        <taxon>Embryophyta</taxon>
        <taxon>Tracheophyta</taxon>
        <taxon>Spermatophyta</taxon>
        <taxon>Magnoliopsida</taxon>
        <taxon>eudicotyledons</taxon>
        <taxon>Gunneridae</taxon>
        <taxon>Pentapetalae</taxon>
        <taxon>rosids</taxon>
        <taxon>fabids</taxon>
        <taxon>Cucurbitales</taxon>
        <taxon>Cucurbitaceae</taxon>
        <taxon>Benincaseae</taxon>
        <taxon>Cucumis</taxon>
    </lineage>
</organism>
<gene>
    <name evidence="2" type="ORF">E6C27_scaffold348G00410</name>
</gene>
<proteinExistence type="predicted"/>
<evidence type="ECO:0000256" key="1">
    <source>
        <dbReference type="SAM" id="MobiDB-lite"/>
    </source>
</evidence>
<feature type="compositionally biased region" description="Basic and acidic residues" evidence="1">
    <location>
        <begin position="13"/>
        <end position="34"/>
    </location>
</feature>
<comment type="caution">
    <text evidence="2">The sequence shown here is derived from an EMBL/GenBank/DDBJ whole genome shotgun (WGS) entry which is preliminary data.</text>
</comment>
<protein>
    <submittedName>
        <fullName evidence="2">Uncharacterized protein</fullName>
    </submittedName>
</protein>
<evidence type="ECO:0000313" key="3">
    <source>
        <dbReference type="Proteomes" id="UP000321393"/>
    </source>
</evidence>
<reference evidence="2 3" key="1">
    <citation type="submission" date="2019-08" db="EMBL/GenBank/DDBJ databases">
        <title>Draft genome sequences of two oriental melons (Cucumis melo L. var makuwa).</title>
        <authorList>
            <person name="Kwon S.-Y."/>
        </authorList>
    </citation>
    <scope>NUCLEOTIDE SEQUENCE [LARGE SCALE GENOMIC DNA]</scope>
    <source>
        <strain evidence="3">cv. SW 3</strain>
        <tissue evidence="2">Leaf</tissue>
    </source>
</reference>
<feature type="compositionally biased region" description="Low complexity" evidence="1">
    <location>
        <begin position="127"/>
        <end position="145"/>
    </location>
</feature>
<name>A0A5A7V5M8_CUCMM</name>
<feature type="region of interest" description="Disordered" evidence="1">
    <location>
        <begin position="1"/>
        <end position="147"/>
    </location>
</feature>
<sequence>MNLGTRVSKVKFLGKENKREKPREILEEKNKRNCLETLAAANPSSAAPPPNSSQLVRKPSRNPRVELPCPSRAAASSRELRSRAAQQAVAFVDRKPPRLASRNSSASRRRAPLKPAVEAAVLAGLPRAPRSQSSSRAGSYFSSRADPPALEPPVCSGSFSPTLERLGPSDLGVLELFCWDSSISTSTVGKSPQDLRRLGKRVVTIRTRRANLQVLPRDIEDQIFVLTGAHVARVRERARDWVEAEVGAKASWRATRSDRGEP</sequence>